<evidence type="ECO:0000256" key="4">
    <source>
        <dbReference type="ARBA" id="ARBA00022605"/>
    </source>
</evidence>
<comment type="catalytic activity">
    <reaction evidence="7 8">
        <text>(2S,6S)-2,6-diaminopimelate = meso-2,6-diaminopimelate</text>
        <dbReference type="Rhea" id="RHEA:15393"/>
        <dbReference type="ChEBI" id="CHEBI:57609"/>
        <dbReference type="ChEBI" id="CHEBI:57791"/>
        <dbReference type="EC" id="5.1.1.7"/>
    </reaction>
</comment>
<feature type="binding site" evidence="8">
    <location>
        <begin position="231"/>
        <end position="232"/>
    </location>
    <ligand>
        <name>substrate</name>
    </ligand>
</feature>
<dbReference type="NCBIfam" id="TIGR00652">
    <property type="entry name" value="DapF"/>
    <property type="match status" value="1"/>
</dbReference>
<comment type="function">
    <text evidence="8">Catalyzes the stereoinversion of LL-2,6-diaminopimelate (L,L-DAP) to meso-diaminopimelate (meso-DAP), a precursor of L-lysine and an essential component of the bacterial peptidoglycan.</text>
</comment>
<dbReference type="HAMAP" id="MF_00197">
    <property type="entry name" value="DAP_epimerase"/>
    <property type="match status" value="1"/>
</dbReference>
<dbReference type="EMBL" id="QNRE01000001">
    <property type="protein sequence ID" value="RBO96519.1"/>
    <property type="molecule type" value="Genomic_DNA"/>
</dbReference>
<evidence type="ECO:0000313" key="10">
    <source>
        <dbReference type="EMBL" id="RBO96519.1"/>
    </source>
</evidence>
<name>A0A366E402_9NOCA</name>
<dbReference type="PANTHER" id="PTHR31689">
    <property type="entry name" value="DIAMINOPIMELATE EPIMERASE, CHLOROPLASTIC"/>
    <property type="match status" value="1"/>
</dbReference>
<comment type="caution">
    <text evidence="10">The sequence shown here is derived from an EMBL/GenBank/DDBJ whole genome shotgun (WGS) entry which is preliminary data.</text>
</comment>
<dbReference type="GO" id="GO:0009089">
    <property type="term" value="P:lysine biosynthetic process via diaminopimelate"/>
    <property type="evidence" value="ECO:0007669"/>
    <property type="project" value="UniProtKB-UniRule"/>
</dbReference>
<dbReference type="Pfam" id="PF01678">
    <property type="entry name" value="DAP_epimerase"/>
    <property type="match status" value="2"/>
</dbReference>
<feature type="binding site" evidence="8">
    <location>
        <position position="81"/>
    </location>
    <ligand>
        <name>substrate</name>
    </ligand>
</feature>
<proteinExistence type="inferred from homology"/>
<feature type="binding site" evidence="8">
    <location>
        <begin position="91"/>
        <end position="92"/>
    </location>
    <ligand>
        <name>substrate</name>
    </ligand>
</feature>
<feature type="active site" description="Proton donor" evidence="8">
    <location>
        <position position="90"/>
    </location>
</feature>
<dbReference type="PANTHER" id="PTHR31689:SF0">
    <property type="entry name" value="DIAMINOPIMELATE EPIMERASE"/>
    <property type="match status" value="1"/>
</dbReference>
<evidence type="ECO:0000256" key="7">
    <source>
        <dbReference type="ARBA" id="ARBA00051712"/>
    </source>
</evidence>
<dbReference type="SUPFAM" id="SSF54506">
    <property type="entry name" value="Diaminopimelate epimerase-like"/>
    <property type="match status" value="2"/>
</dbReference>
<comment type="caution">
    <text evidence="8">Lacks conserved residue(s) required for the propagation of feature annotation.</text>
</comment>
<keyword evidence="11" id="KW-1185">Reference proteome</keyword>
<evidence type="ECO:0000256" key="5">
    <source>
        <dbReference type="ARBA" id="ARBA00023154"/>
    </source>
</evidence>
<dbReference type="EC" id="5.1.1.7" evidence="3 8"/>
<feature type="binding site" evidence="8">
    <location>
        <begin position="221"/>
        <end position="222"/>
    </location>
    <ligand>
        <name>substrate</name>
    </ligand>
</feature>
<feature type="active site" evidence="9">
    <location>
        <position position="90"/>
    </location>
</feature>
<comment type="pathway">
    <text evidence="1 8">Amino-acid biosynthesis; L-lysine biosynthesis via DAP pathway; DL-2,6-diaminopimelate from LL-2,6-diaminopimelate: step 1/1.</text>
</comment>
<dbReference type="PROSITE" id="PS01326">
    <property type="entry name" value="DAP_EPIMERASE"/>
    <property type="match status" value="1"/>
</dbReference>
<dbReference type="GO" id="GO:0008837">
    <property type="term" value="F:diaminopimelate epimerase activity"/>
    <property type="evidence" value="ECO:0007669"/>
    <property type="project" value="UniProtKB-UniRule"/>
</dbReference>
<dbReference type="Gene3D" id="3.10.310.10">
    <property type="entry name" value="Diaminopimelate Epimerase, Chain A, domain 1"/>
    <property type="match status" value="2"/>
</dbReference>
<evidence type="ECO:0000256" key="8">
    <source>
        <dbReference type="HAMAP-Rule" id="MF_00197"/>
    </source>
</evidence>
<organism evidence="10 11">
    <name type="scientific">Nocardia puris</name>
    <dbReference type="NCBI Taxonomy" id="208602"/>
    <lineage>
        <taxon>Bacteria</taxon>
        <taxon>Bacillati</taxon>
        <taxon>Actinomycetota</taxon>
        <taxon>Actinomycetes</taxon>
        <taxon>Mycobacteriales</taxon>
        <taxon>Nocardiaceae</taxon>
        <taxon>Nocardia</taxon>
    </lineage>
</organism>
<reference evidence="10 11" key="1">
    <citation type="submission" date="2018-06" db="EMBL/GenBank/DDBJ databases">
        <title>Genomic Encyclopedia of Type Strains, Phase IV (KMG-IV): sequencing the most valuable type-strain genomes for metagenomic binning, comparative biology and taxonomic classification.</title>
        <authorList>
            <person name="Goeker M."/>
        </authorList>
    </citation>
    <scope>NUCLEOTIDE SEQUENCE [LARGE SCALE GENOMIC DNA]</scope>
    <source>
        <strain evidence="10 11">DSM 44599</strain>
    </source>
</reference>
<dbReference type="InterPro" id="IPR018510">
    <property type="entry name" value="DAP_epimerase_AS"/>
</dbReference>
<evidence type="ECO:0000256" key="6">
    <source>
        <dbReference type="ARBA" id="ARBA00023235"/>
    </source>
</evidence>
<gene>
    <name evidence="8" type="primary">dapF</name>
    <name evidence="10" type="ORF">DFR74_101534</name>
</gene>
<feature type="binding site" evidence="8">
    <location>
        <position position="14"/>
    </location>
    <ligand>
        <name>substrate</name>
    </ligand>
</feature>
<dbReference type="InterPro" id="IPR001653">
    <property type="entry name" value="DAP_epimerase_DapF"/>
</dbReference>
<keyword evidence="6 8" id="KW-0413">Isomerase</keyword>
<comment type="subunit">
    <text evidence="8">Homodimer.</text>
</comment>
<keyword evidence="8" id="KW-0963">Cytoplasm</keyword>
<feature type="binding site" evidence="8">
    <location>
        <position position="202"/>
    </location>
    <ligand>
        <name>substrate</name>
    </ligand>
</feature>
<evidence type="ECO:0000256" key="9">
    <source>
        <dbReference type="PROSITE-ProRule" id="PRU10125"/>
    </source>
</evidence>
<keyword evidence="5 8" id="KW-0457">Lysine biosynthesis</keyword>
<keyword evidence="4 8" id="KW-0028">Amino-acid biosynthesis</keyword>
<evidence type="ECO:0000313" key="11">
    <source>
        <dbReference type="Proteomes" id="UP000252586"/>
    </source>
</evidence>
<dbReference type="STRING" id="1210090.GCA_001613185_01249"/>
<dbReference type="Proteomes" id="UP000252586">
    <property type="component" value="Unassembled WGS sequence"/>
</dbReference>
<accession>A0A366E402</accession>
<dbReference type="GO" id="GO:0005829">
    <property type="term" value="C:cytosol"/>
    <property type="evidence" value="ECO:0007669"/>
    <property type="project" value="TreeGrafter"/>
</dbReference>
<evidence type="ECO:0000256" key="2">
    <source>
        <dbReference type="ARBA" id="ARBA00010219"/>
    </source>
</evidence>
<evidence type="ECO:0000256" key="1">
    <source>
        <dbReference type="ARBA" id="ARBA00005196"/>
    </source>
</evidence>
<dbReference type="AlphaFoldDB" id="A0A366E402"/>
<sequence length="296" mass="30298">MTDIEFSKGHGTQNDFVVLPDEDVRLDLTPERVAALCDRQRGLGADGVLRVARAGALLAAGVLPALPEGVSGDDWFMDYRNADGSIAEMCGNGVRVFAHYLAATGREPRGEHVVGSRAGARPVTVHAADPVRGEVTVGMGVVRELGESTASIAGWAVPGLGIDVGNPHLACVERGLSAEALAKLDLTVPPGYDPDLFPQGVNIEILTPLGGDGAVDMRVYERGVGETRSCGTGTVAAAAAALAAEGFAIATDTGEVTVRVPGGAVTVTVANGSATLRGPSELVATGRLAGPWWDGL</sequence>
<feature type="site" description="Could be important to modulate the pK values of the two catalytic cysteine residues" evidence="8">
    <location>
        <position position="221"/>
    </location>
</feature>
<feature type="active site" description="Proton acceptor" evidence="8">
    <location>
        <position position="230"/>
    </location>
</feature>
<feature type="binding site" evidence="8">
    <location>
        <position position="166"/>
    </location>
    <ligand>
        <name>substrate</name>
    </ligand>
</feature>
<protein>
    <recommendedName>
        <fullName evidence="3 8">Diaminopimelate epimerase</fullName>
        <shortName evidence="8">DAP epimerase</shortName>
        <ecNumber evidence="3 8">5.1.1.7</ecNumber>
    </recommendedName>
    <alternativeName>
        <fullName evidence="8">PLP-independent amino acid racemase</fullName>
    </alternativeName>
</protein>
<dbReference type="UniPathway" id="UPA00034">
    <property type="reaction ID" value="UER00025"/>
</dbReference>
<comment type="subcellular location">
    <subcellularLocation>
        <location evidence="8">Cytoplasm</location>
    </subcellularLocation>
</comment>
<feature type="site" description="Could be important to modulate the pK values of the two catalytic cysteine residues" evidence="8">
    <location>
        <position position="168"/>
    </location>
</feature>
<comment type="similarity">
    <text evidence="2 8">Belongs to the diaminopimelate epimerase family.</text>
</comment>
<evidence type="ECO:0000256" key="3">
    <source>
        <dbReference type="ARBA" id="ARBA00013080"/>
    </source>
</evidence>